<dbReference type="Proteomes" id="UP001225598">
    <property type="component" value="Chromosome"/>
</dbReference>
<protein>
    <submittedName>
        <fullName evidence="3">Uncharacterized protein</fullName>
    </submittedName>
</protein>
<organism evidence="3 4">
    <name type="scientific">Corynebacterium breve</name>
    <dbReference type="NCBI Taxonomy" id="3049799"/>
    <lineage>
        <taxon>Bacteria</taxon>
        <taxon>Bacillati</taxon>
        <taxon>Actinomycetota</taxon>
        <taxon>Actinomycetes</taxon>
        <taxon>Mycobacteriales</taxon>
        <taxon>Corynebacteriaceae</taxon>
        <taxon>Corynebacterium</taxon>
    </lineage>
</organism>
<reference evidence="3 4" key="1">
    <citation type="submission" date="2023-05" db="EMBL/GenBank/DDBJ databases">
        <title>Corynebacterium suedekumii sp. nov. and Corynebacterium breve sp. nov. isolated from raw cow's milk.</title>
        <authorList>
            <person name="Baer M.K."/>
            <person name="Mehl L."/>
            <person name="Hellmuth R."/>
            <person name="Marke G."/>
            <person name="Lipski A."/>
        </authorList>
    </citation>
    <scope>NUCLEOTIDE SEQUENCE [LARGE SCALE GENOMIC DNA]</scope>
    <source>
        <strain evidence="3 4">R4</strain>
    </source>
</reference>
<evidence type="ECO:0000256" key="1">
    <source>
        <dbReference type="SAM" id="MobiDB-lite"/>
    </source>
</evidence>
<gene>
    <name evidence="3" type="ORF">QP027_03465</name>
</gene>
<keyword evidence="4" id="KW-1185">Reference proteome</keyword>
<evidence type="ECO:0000313" key="4">
    <source>
        <dbReference type="Proteomes" id="UP001225598"/>
    </source>
</evidence>
<feature type="region of interest" description="Disordered" evidence="1">
    <location>
        <begin position="319"/>
        <end position="426"/>
    </location>
</feature>
<feature type="region of interest" description="Disordered" evidence="1">
    <location>
        <begin position="272"/>
        <end position="292"/>
    </location>
</feature>
<dbReference type="RefSeq" id="WP_284826015.1">
    <property type="nucleotide sequence ID" value="NZ_CP126969.1"/>
</dbReference>
<feature type="compositionally biased region" description="Pro residues" evidence="1">
    <location>
        <begin position="362"/>
        <end position="379"/>
    </location>
</feature>
<feature type="transmembrane region" description="Helical" evidence="2">
    <location>
        <begin position="295"/>
        <end position="316"/>
    </location>
</feature>
<keyword evidence="2" id="KW-1133">Transmembrane helix</keyword>
<proteinExistence type="predicted"/>
<evidence type="ECO:0000256" key="2">
    <source>
        <dbReference type="SAM" id="Phobius"/>
    </source>
</evidence>
<name>A0ABY8VIM5_9CORY</name>
<sequence length="442" mass="47653">MRTRTICRIPDHGLGAIRDVPLTLLDAAYLKWRLDSSELNELDLEAELFESSKTDGLVVLIDERPVAVLEPFERRAYFELDRVVDRECIPLITVRITPYEVIARLPRPGLCLPINHPPQADWVIAPPGPLRTVRFDRPDVIDDPRRRAQVFVALHPRGDDIEVALDGERIGVLEPEDSEALLPLARELQQLGVLLVARAYQAPLGTQATLTFYASPVDDISTLIVNPFTVVTSDGAYYPGGEPTVSFAAAKKHEPEEDDNYSKFGAPIVEEEDVPFDAAGPESKRRGRARKATPGLVAAAVFGGVILFGAGAAALIGPDQSASEEPTQQASVTTSEKSTTSSPSTTASSTSTPSPTTTESSTPPPPPPPVEPPPPPPVAPEVVEAPPSSFEEYAVTEPYIPPQPPPPPPPVEPPPPPPPPPLSPEEQFVRDLEDFVDSIVGP</sequence>
<feature type="compositionally biased region" description="Polar residues" evidence="1">
    <location>
        <begin position="320"/>
        <end position="329"/>
    </location>
</feature>
<feature type="compositionally biased region" description="Pro residues" evidence="1">
    <location>
        <begin position="399"/>
        <end position="423"/>
    </location>
</feature>
<feature type="compositionally biased region" description="Low complexity" evidence="1">
    <location>
        <begin position="330"/>
        <end position="361"/>
    </location>
</feature>
<evidence type="ECO:0000313" key="3">
    <source>
        <dbReference type="EMBL" id="WIM68468.1"/>
    </source>
</evidence>
<keyword evidence="2" id="KW-0812">Transmembrane</keyword>
<keyword evidence="2" id="KW-0472">Membrane</keyword>
<accession>A0ABY8VIM5</accession>
<dbReference type="EMBL" id="CP126969">
    <property type="protein sequence ID" value="WIM68468.1"/>
    <property type="molecule type" value="Genomic_DNA"/>
</dbReference>
<feature type="compositionally biased region" description="Low complexity" evidence="1">
    <location>
        <begin position="380"/>
        <end position="389"/>
    </location>
</feature>